<keyword evidence="8" id="KW-0325">Glycoprotein</keyword>
<evidence type="ECO:0000313" key="14">
    <source>
        <dbReference type="Proteomes" id="UP000694843"/>
    </source>
</evidence>
<feature type="compositionally biased region" description="Basic and acidic residues" evidence="13">
    <location>
        <begin position="416"/>
        <end position="429"/>
    </location>
</feature>
<dbReference type="RefSeq" id="XP_018019533.2">
    <property type="nucleotide sequence ID" value="XM_018164044.2"/>
</dbReference>
<keyword evidence="10 12" id="KW-0449">Lipoprotein</keyword>
<sequence>LVFADAMVTVGDRLLNPFNIENVVRPINLQISDAVMNFQLAGANISNMIFQGCGQPSLGRSRRDTDETSAASPVAVNPEDLPSVDDHESLNVNKRNAQRGEESSNNSVTSNERPGRRRNRLNSSAPEGGRQRPVRPDGAKQRPGGGQRRVGSGRRKVANGGRRRGEAGGVRGGGGELQLEKLDFSGPEGRGANTPSLNTLIREIKTKLENSRQFLEELSPQLCGEIASDQDSSCWMGTHRGRSADSPLPELKPPPPHAGVHEQTYRLQGITRLLQAAANGQDIAYLEEQRVNDDSLYSMSDHGSGSGDWADDDGWGDDETVHGSPRGRDRNSNRPSITSMDRNFPPDDEDGYNGASSGDGLNGYGDHTTRRNNYHHGNDMSRGGGSYPRYDNPYEGSGTRDNDYSTHRNRNYDSPYRPDRPPHYSDPDIHPNVNPPSGVAKEDMTFTKAVTVYLIPAIIMYFGSIG</sequence>
<keyword evidence="3" id="KW-1003">Cell membrane</keyword>
<keyword evidence="14" id="KW-1185">Reference proteome</keyword>
<evidence type="ECO:0000256" key="4">
    <source>
        <dbReference type="ARBA" id="ARBA00022622"/>
    </source>
</evidence>
<protein>
    <submittedName>
        <fullName evidence="15">Uncharacterized protein LOC108676000</fullName>
    </submittedName>
</protein>
<feature type="region of interest" description="Disordered" evidence="13">
    <location>
        <begin position="296"/>
        <end position="437"/>
    </location>
</feature>
<evidence type="ECO:0000313" key="15">
    <source>
        <dbReference type="RefSeq" id="XP_018019533.2"/>
    </source>
</evidence>
<dbReference type="OrthoDB" id="10010764at2759"/>
<dbReference type="AlphaFoldDB" id="A0A8B7P0J5"/>
<keyword evidence="9 12" id="KW-0357">Heparan sulfate</keyword>
<keyword evidence="4 12" id="KW-0336">GPI-anchor</keyword>
<dbReference type="Proteomes" id="UP000694843">
    <property type="component" value="Unplaced"/>
</dbReference>
<dbReference type="OMA" id="DYSTHRN"/>
<dbReference type="GO" id="GO:0098552">
    <property type="term" value="C:side of membrane"/>
    <property type="evidence" value="ECO:0007669"/>
    <property type="project" value="UniProtKB-KW"/>
</dbReference>
<gene>
    <name evidence="15" type="primary">LOC108676000</name>
</gene>
<dbReference type="GO" id="GO:0009966">
    <property type="term" value="P:regulation of signal transduction"/>
    <property type="evidence" value="ECO:0007669"/>
    <property type="project" value="InterPro"/>
</dbReference>
<dbReference type="GO" id="GO:0009986">
    <property type="term" value="C:cell surface"/>
    <property type="evidence" value="ECO:0007669"/>
    <property type="project" value="TreeGrafter"/>
</dbReference>
<comment type="function">
    <text evidence="12">Cell surface proteoglycan.</text>
</comment>
<dbReference type="PANTHER" id="PTHR10822:SF30">
    <property type="entry name" value="DALLY-LIKE, ISOFORM A"/>
    <property type="match status" value="1"/>
</dbReference>
<dbReference type="GO" id="GO:0016477">
    <property type="term" value="P:cell migration"/>
    <property type="evidence" value="ECO:0007669"/>
    <property type="project" value="TreeGrafter"/>
</dbReference>
<accession>A0A8B7P0J5</accession>
<comment type="subcellular location">
    <subcellularLocation>
        <location evidence="1 12">Cell membrane</location>
        <topology evidence="1 12">Lipid-anchor</topology>
        <topology evidence="1 12">GPI-anchor</topology>
    </subcellularLocation>
</comment>
<keyword evidence="5" id="KW-0732">Signal</keyword>
<feature type="compositionally biased region" description="Acidic residues" evidence="13">
    <location>
        <begin position="309"/>
        <end position="318"/>
    </location>
</feature>
<feature type="non-terminal residue" evidence="15">
    <location>
        <position position="1"/>
    </location>
</feature>
<organism evidence="14 15">
    <name type="scientific">Hyalella azteca</name>
    <name type="common">Amphipod</name>
    <dbReference type="NCBI Taxonomy" id="294128"/>
    <lineage>
        <taxon>Eukaryota</taxon>
        <taxon>Metazoa</taxon>
        <taxon>Ecdysozoa</taxon>
        <taxon>Arthropoda</taxon>
        <taxon>Crustacea</taxon>
        <taxon>Multicrustacea</taxon>
        <taxon>Malacostraca</taxon>
        <taxon>Eumalacostraca</taxon>
        <taxon>Peracarida</taxon>
        <taxon>Amphipoda</taxon>
        <taxon>Senticaudata</taxon>
        <taxon>Talitrida</taxon>
        <taxon>Talitroidea</taxon>
        <taxon>Hyalellidae</taxon>
        <taxon>Hyalella</taxon>
    </lineage>
</organism>
<dbReference type="GO" id="GO:0005886">
    <property type="term" value="C:plasma membrane"/>
    <property type="evidence" value="ECO:0007669"/>
    <property type="project" value="UniProtKB-SubCell"/>
</dbReference>
<evidence type="ECO:0000256" key="3">
    <source>
        <dbReference type="ARBA" id="ARBA00022475"/>
    </source>
</evidence>
<keyword evidence="7 12" id="KW-0472">Membrane</keyword>
<reference evidence="15" key="1">
    <citation type="submission" date="2025-08" db="UniProtKB">
        <authorList>
            <consortium name="RefSeq"/>
        </authorList>
    </citation>
    <scope>IDENTIFICATION</scope>
    <source>
        <tissue evidence="15">Whole organism</tissue>
    </source>
</reference>
<comment type="similarity">
    <text evidence="2 11">Belongs to the glypican family.</text>
</comment>
<feature type="compositionally biased region" description="Low complexity" evidence="13">
    <location>
        <begin position="103"/>
        <end position="112"/>
    </location>
</feature>
<evidence type="ECO:0000256" key="6">
    <source>
        <dbReference type="ARBA" id="ARBA00022974"/>
    </source>
</evidence>
<evidence type="ECO:0000256" key="12">
    <source>
        <dbReference type="RuleBase" id="RU003519"/>
    </source>
</evidence>
<evidence type="ECO:0000256" key="2">
    <source>
        <dbReference type="ARBA" id="ARBA00010260"/>
    </source>
</evidence>
<evidence type="ECO:0000256" key="8">
    <source>
        <dbReference type="ARBA" id="ARBA00023180"/>
    </source>
</evidence>
<dbReference type="GeneID" id="108676000"/>
<feature type="compositionally biased region" description="Gly residues" evidence="13">
    <location>
        <begin position="167"/>
        <end position="176"/>
    </location>
</feature>
<evidence type="ECO:0000256" key="7">
    <source>
        <dbReference type="ARBA" id="ARBA00023136"/>
    </source>
</evidence>
<feature type="region of interest" description="Disordered" evidence="13">
    <location>
        <begin position="56"/>
        <end position="196"/>
    </location>
</feature>
<dbReference type="KEGG" id="hazt:108676000"/>
<dbReference type="InterPro" id="IPR001863">
    <property type="entry name" value="Glypican"/>
</dbReference>
<keyword evidence="6 12" id="KW-0654">Proteoglycan</keyword>
<dbReference type="Pfam" id="PF01153">
    <property type="entry name" value="Glypican"/>
    <property type="match status" value="2"/>
</dbReference>
<dbReference type="GO" id="GO:0005576">
    <property type="term" value="C:extracellular region"/>
    <property type="evidence" value="ECO:0007669"/>
    <property type="project" value="TreeGrafter"/>
</dbReference>
<evidence type="ECO:0000256" key="11">
    <source>
        <dbReference type="RuleBase" id="RU003518"/>
    </source>
</evidence>
<dbReference type="GO" id="GO:1905475">
    <property type="term" value="P:regulation of protein localization to membrane"/>
    <property type="evidence" value="ECO:0007669"/>
    <property type="project" value="TreeGrafter"/>
</dbReference>
<evidence type="ECO:0000256" key="5">
    <source>
        <dbReference type="ARBA" id="ARBA00022729"/>
    </source>
</evidence>
<proteinExistence type="inferred from homology"/>
<dbReference type="PANTHER" id="PTHR10822">
    <property type="entry name" value="GLYPICAN"/>
    <property type="match status" value="1"/>
</dbReference>
<evidence type="ECO:0000256" key="1">
    <source>
        <dbReference type="ARBA" id="ARBA00004609"/>
    </source>
</evidence>
<evidence type="ECO:0000256" key="10">
    <source>
        <dbReference type="ARBA" id="ARBA00023288"/>
    </source>
</evidence>
<evidence type="ECO:0000256" key="13">
    <source>
        <dbReference type="SAM" id="MobiDB-lite"/>
    </source>
</evidence>
<name>A0A8B7P0J5_HYAAZ</name>
<dbReference type="GO" id="GO:0045202">
    <property type="term" value="C:synapse"/>
    <property type="evidence" value="ECO:0007669"/>
    <property type="project" value="TreeGrafter"/>
</dbReference>
<evidence type="ECO:0000256" key="9">
    <source>
        <dbReference type="ARBA" id="ARBA00023207"/>
    </source>
</evidence>